<dbReference type="PIRSF" id="PIRSF016481">
    <property type="entry name" value="Pilus_assembly_PilP"/>
    <property type="match status" value="1"/>
</dbReference>
<dbReference type="Proteomes" id="UP000653156">
    <property type="component" value="Chromosome"/>
</dbReference>
<feature type="signal peptide" evidence="1">
    <location>
        <begin position="1"/>
        <end position="20"/>
    </location>
</feature>
<organism evidence="2 3">
    <name type="scientific">Paralysiella testudinis</name>
    <dbReference type="NCBI Taxonomy" id="2809020"/>
    <lineage>
        <taxon>Bacteria</taxon>
        <taxon>Pseudomonadati</taxon>
        <taxon>Pseudomonadota</taxon>
        <taxon>Betaproteobacteria</taxon>
        <taxon>Neisseriales</taxon>
        <taxon>Neisseriaceae</taxon>
        <taxon>Paralysiella</taxon>
    </lineage>
</organism>
<accession>A0A892ZL07</accession>
<keyword evidence="1" id="KW-0732">Signal</keyword>
<gene>
    <name evidence="2" type="ORF">JQU52_07320</name>
</gene>
<dbReference type="Pfam" id="PF04351">
    <property type="entry name" value="PilP"/>
    <property type="match status" value="1"/>
</dbReference>
<dbReference type="InterPro" id="IPR007446">
    <property type="entry name" value="PilP"/>
</dbReference>
<dbReference type="PROSITE" id="PS51257">
    <property type="entry name" value="PROKAR_LIPOPROTEIN"/>
    <property type="match status" value="1"/>
</dbReference>
<feature type="chain" id="PRO_5034055992" evidence="1">
    <location>
        <begin position="21"/>
        <end position="175"/>
    </location>
</feature>
<proteinExistence type="predicted"/>
<name>A0A892ZL07_9NEIS</name>
<sequence length="175" mass="19286">MIRFSLFLALAGLTACSAPNEDLQQWMQNTRNEAKAKVKKTELPELPPPATYQAPTAVGMNAFNSSRLRMGMQGANAPDLKRPKEVLENFSLENLRYVGSLSGAGKTTSAYISADNHVYTVKTGNYLGQNYGRISAIEPDKLVITELVEDTYGNWTNRRVELPLNASSQSNNTQN</sequence>
<reference evidence="2" key="1">
    <citation type="submission" date="2021-02" db="EMBL/GenBank/DDBJ databases">
        <title>Neisseriaceae sp. 26B isolated from the cloaca of a Common Toad-headed Turtle (Mesoclemmys nasuta).</title>
        <authorList>
            <person name="Spergser J."/>
            <person name="Busse H.-J."/>
        </authorList>
    </citation>
    <scope>NUCLEOTIDE SEQUENCE</scope>
    <source>
        <strain evidence="2">26B</strain>
    </source>
</reference>
<dbReference type="KEGG" id="ptes:JQU52_07320"/>
<dbReference type="Gene3D" id="2.30.30.830">
    <property type="match status" value="1"/>
</dbReference>
<dbReference type="EMBL" id="CP069798">
    <property type="protein sequence ID" value="QRQ83303.1"/>
    <property type="molecule type" value="Genomic_DNA"/>
</dbReference>
<keyword evidence="3" id="KW-1185">Reference proteome</keyword>
<evidence type="ECO:0000313" key="2">
    <source>
        <dbReference type="EMBL" id="QRQ83303.1"/>
    </source>
</evidence>
<evidence type="ECO:0000313" key="3">
    <source>
        <dbReference type="Proteomes" id="UP000653156"/>
    </source>
</evidence>
<dbReference type="AlphaFoldDB" id="A0A892ZL07"/>
<evidence type="ECO:0000256" key="1">
    <source>
        <dbReference type="SAM" id="SignalP"/>
    </source>
</evidence>
<protein>
    <submittedName>
        <fullName evidence="2">Pilus assembly protein PilP</fullName>
    </submittedName>
</protein>